<evidence type="ECO:0008006" key="4">
    <source>
        <dbReference type="Google" id="ProtNLM"/>
    </source>
</evidence>
<name>A0A1L9RJE2_ASPWE</name>
<dbReference type="AlphaFoldDB" id="A0A1L9RJE2"/>
<dbReference type="PANTHER" id="PTHR28527:SF1">
    <property type="entry name" value="SWI5-DEPENDENT RECOMBINATION DNA REPAIR PROTEIN 1"/>
    <property type="match status" value="1"/>
</dbReference>
<feature type="region of interest" description="Disordered" evidence="1">
    <location>
        <begin position="1"/>
        <end position="108"/>
    </location>
</feature>
<dbReference type="Proteomes" id="UP000184383">
    <property type="component" value="Unassembled WGS sequence"/>
</dbReference>
<dbReference type="GO" id="GO:0006310">
    <property type="term" value="P:DNA recombination"/>
    <property type="evidence" value="ECO:0007669"/>
    <property type="project" value="TreeGrafter"/>
</dbReference>
<feature type="compositionally biased region" description="Basic and acidic residues" evidence="1">
    <location>
        <begin position="38"/>
        <end position="48"/>
    </location>
</feature>
<evidence type="ECO:0000313" key="3">
    <source>
        <dbReference type="Proteomes" id="UP000184383"/>
    </source>
</evidence>
<evidence type="ECO:0000313" key="2">
    <source>
        <dbReference type="EMBL" id="OJJ34967.1"/>
    </source>
</evidence>
<proteinExistence type="predicted"/>
<sequence>MMASVNVSGKRRRLDYAASTLSKPFKSPLRKPVSASGNKEEVTIKEENNADSSNTAMGQNVAEEDTKQNLVPATPISSGPVTGNLKSTSPMTNLQTRKRKTHDTQTPTKKAIFTDPITFDLQKQQRALQSRLSALRSELNTVEQALRIESSTKDVELEDLITKWRCVSQNAAEEVFAGAQERVSRMGGMAVWRDRMNRNNSRWDQDEMQSWYGNERAASGEVDEDELESRKVELLDQLDVRQESEEIKDEGSEDEVGLTLRLTDKTANVFFSLYRILRWI</sequence>
<dbReference type="EMBL" id="KV878212">
    <property type="protein sequence ID" value="OJJ34967.1"/>
    <property type="molecule type" value="Genomic_DNA"/>
</dbReference>
<dbReference type="OrthoDB" id="27934at2759"/>
<dbReference type="STRING" id="1073089.A0A1L9RJE2"/>
<keyword evidence="3" id="KW-1185">Reference proteome</keyword>
<dbReference type="Gene3D" id="6.10.140.1020">
    <property type="match status" value="1"/>
</dbReference>
<organism evidence="2 3">
    <name type="scientific">Aspergillus wentii DTO 134E9</name>
    <dbReference type="NCBI Taxonomy" id="1073089"/>
    <lineage>
        <taxon>Eukaryota</taxon>
        <taxon>Fungi</taxon>
        <taxon>Dikarya</taxon>
        <taxon>Ascomycota</taxon>
        <taxon>Pezizomycotina</taxon>
        <taxon>Eurotiomycetes</taxon>
        <taxon>Eurotiomycetidae</taxon>
        <taxon>Eurotiales</taxon>
        <taxon>Aspergillaceae</taxon>
        <taxon>Aspergillus</taxon>
        <taxon>Aspergillus subgen. Cremei</taxon>
    </lineage>
</organism>
<dbReference type="PANTHER" id="PTHR28527">
    <property type="entry name" value="MATING-TYPE SWITCHING PROTEIN SWI2-RELATED"/>
    <property type="match status" value="1"/>
</dbReference>
<feature type="compositionally biased region" description="Polar residues" evidence="1">
    <location>
        <begin position="68"/>
        <end position="95"/>
    </location>
</feature>
<protein>
    <recommendedName>
        <fullName evidence="4">Swi5-dependent recombination DNA repair protein 1</fullName>
    </recommendedName>
</protein>
<dbReference type="GeneID" id="63752996"/>
<dbReference type="VEuPathDB" id="FungiDB:ASPWEDRAFT_487034"/>
<accession>A0A1L9RJE2</accession>
<dbReference type="RefSeq" id="XP_040688643.1">
    <property type="nucleotide sequence ID" value="XM_040837148.1"/>
</dbReference>
<gene>
    <name evidence="2" type="ORF">ASPWEDRAFT_487034</name>
</gene>
<evidence type="ECO:0000256" key="1">
    <source>
        <dbReference type="SAM" id="MobiDB-lite"/>
    </source>
</evidence>
<reference evidence="3" key="1">
    <citation type="journal article" date="2017" name="Genome Biol.">
        <title>Comparative genomics reveals high biological diversity and specific adaptations in the industrially and medically important fungal genus Aspergillus.</title>
        <authorList>
            <person name="de Vries R.P."/>
            <person name="Riley R."/>
            <person name="Wiebenga A."/>
            <person name="Aguilar-Osorio G."/>
            <person name="Amillis S."/>
            <person name="Uchima C.A."/>
            <person name="Anderluh G."/>
            <person name="Asadollahi M."/>
            <person name="Askin M."/>
            <person name="Barry K."/>
            <person name="Battaglia E."/>
            <person name="Bayram O."/>
            <person name="Benocci T."/>
            <person name="Braus-Stromeyer S.A."/>
            <person name="Caldana C."/>
            <person name="Canovas D."/>
            <person name="Cerqueira G.C."/>
            <person name="Chen F."/>
            <person name="Chen W."/>
            <person name="Choi C."/>
            <person name="Clum A."/>
            <person name="Dos Santos R.A."/>
            <person name="Damasio A.R."/>
            <person name="Diallinas G."/>
            <person name="Emri T."/>
            <person name="Fekete E."/>
            <person name="Flipphi M."/>
            <person name="Freyberg S."/>
            <person name="Gallo A."/>
            <person name="Gournas C."/>
            <person name="Habgood R."/>
            <person name="Hainaut M."/>
            <person name="Harispe M.L."/>
            <person name="Henrissat B."/>
            <person name="Hilden K.S."/>
            <person name="Hope R."/>
            <person name="Hossain A."/>
            <person name="Karabika E."/>
            <person name="Karaffa L."/>
            <person name="Karanyi Z."/>
            <person name="Krasevec N."/>
            <person name="Kuo A."/>
            <person name="Kusch H."/>
            <person name="LaButti K."/>
            <person name="Lagendijk E.L."/>
            <person name="Lapidus A."/>
            <person name="Levasseur A."/>
            <person name="Lindquist E."/>
            <person name="Lipzen A."/>
            <person name="Logrieco A.F."/>
            <person name="MacCabe A."/>
            <person name="Maekelae M.R."/>
            <person name="Malavazi I."/>
            <person name="Melin P."/>
            <person name="Meyer V."/>
            <person name="Mielnichuk N."/>
            <person name="Miskei M."/>
            <person name="Molnar A.P."/>
            <person name="Mule G."/>
            <person name="Ngan C.Y."/>
            <person name="Orejas M."/>
            <person name="Orosz E."/>
            <person name="Ouedraogo J.P."/>
            <person name="Overkamp K.M."/>
            <person name="Park H.-S."/>
            <person name="Perrone G."/>
            <person name="Piumi F."/>
            <person name="Punt P.J."/>
            <person name="Ram A.F."/>
            <person name="Ramon A."/>
            <person name="Rauscher S."/>
            <person name="Record E."/>
            <person name="Riano-Pachon D.M."/>
            <person name="Robert V."/>
            <person name="Roehrig J."/>
            <person name="Ruller R."/>
            <person name="Salamov A."/>
            <person name="Salih N.S."/>
            <person name="Samson R.A."/>
            <person name="Sandor E."/>
            <person name="Sanguinetti M."/>
            <person name="Schuetze T."/>
            <person name="Sepcic K."/>
            <person name="Shelest E."/>
            <person name="Sherlock G."/>
            <person name="Sophianopoulou V."/>
            <person name="Squina F.M."/>
            <person name="Sun H."/>
            <person name="Susca A."/>
            <person name="Todd R.B."/>
            <person name="Tsang A."/>
            <person name="Unkles S.E."/>
            <person name="van de Wiele N."/>
            <person name="van Rossen-Uffink D."/>
            <person name="Oliveira J.V."/>
            <person name="Vesth T.C."/>
            <person name="Visser J."/>
            <person name="Yu J.-H."/>
            <person name="Zhou M."/>
            <person name="Andersen M.R."/>
            <person name="Archer D.B."/>
            <person name="Baker S.E."/>
            <person name="Benoit I."/>
            <person name="Brakhage A.A."/>
            <person name="Braus G.H."/>
            <person name="Fischer R."/>
            <person name="Frisvad J.C."/>
            <person name="Goldman G.H."/>
            <person name="Houbraken J."/>
            <person name="Oakley B."/>
            <person name="Pocsi I."/>
            <person name="Scazzocchio C."/>
            <person name="Seiboth B."/>
            <person name="vanKuyk P.A."/>
            <person name="Wortman J."/>
            <person name="Dyer P.S."/>
            <person name="Grigoriev I.V."/>
        </authorList>
    </citation>
    <scope>NUCLEOTIDE SEQUENCE [LARGE SCALE GENOMIC DNA]</scope>
    <source>
        <strain evidence="3">DTO 134E9</strain>
    </source>
</reference>